<feature type="compositionally biased region" description="Polar residues" evidence="1">
    <location>
        <begin position="544"/>
        <end position="555"/>
    </location>
</feature>
<dbReference type="EMBL" id="JAQSKY010000054">
    <property type="protein sequence ID" value="MDS7903645.1"/>
    <property type="molecule type" value="Genomic_DNA"/>
</dbReference>
<dbReference type="Proteomes" id="UP001249822">
    <property type="component" value="Unassembled WGS sequence"/>
</dbReference>
<proteinExistence type="predicted"/>
<reference evidence="2" key="2">
    <citation type="submission" date="2023-01" db="EMBL/GenBank/DDBJ databases">
        <authorList>
            <person name="Du H."/>
            <person name="Wan W."/>
        </authorList>
    </citation>
    <scope>NUCLEOTIDE SEQUENCE</scope>
    <source>
        <strain evidence="2">HD1688</strain>
    </source>
</reference>
<gene>
    <name evidence="2" type="ORF">PTQ40_32370</name>
</gene>
<comment type="caution">
    <text evidence="2">The sequence shown here is derived from an EMBL/GenBank/DDBJ whole genome shotgun (WGS) entry which is preliminary data.</text>
</comment>
<dbReference type="AlphaFoldDB" id="A0AB35Q5A4"/>
<sequence length="603" mass="64817">MANRLTTEILINLAGNLTAKARQYGANMSEFARTNQRAMNVVKATSAAAGRAIDAVGNRYTGMIAGLGSSAMLKSYATLDRRISRMAVSAEVSRKQARDMYREIEKYATKDGIRFDELADAFDQIVEKTGDYKRAMEQLPTLSEAIAGTGTEGHYLGDLSVFLGQLGILSRPDVQKALDIMNKQGKVGEFAFADAATVGAPVFAALSGYGGKGIGAAKEANALLQYGMNATADKSQAATSVLSFMTNVMNKQGLIKKYTGIDVLDQNGVFNPAELFEKLINRAAKNPNGIRLFMQEDANKKIGALGFDEPAFKLMAAGFSDYKNHGGKLVQMGHYMDVDGDGSIAADARVVAQDFTSSMQRLINAFEIFKEKNLAEPVQKVADAFNSLNSDDAQAWLEVGKNIAITTAGIVAARKAFQIGKGAWDLLGGGKSKGIPKGVSEVFGSGVMPVYVVNMKDGMSGGSNNELPGRSYPPSKYDKGGLIGAAINTAAEISELVQFPETDDDKKALLQRVKENNERSTMWQDIKDWLTSSNQPPAGYQDPSPWSSMQPQNQPGYPFLPQQLQGEVKVVVEDNRVRVSSVKINAPGVTMSAQSGVSNVEQD</sequence>
<name>A0AB35Q5A4_9ENTR</name>
<feature type="region of interest" description="Disordered" evidence="1">
    <location>
        <begin position="531"/>
        <end position="560"/>
    </location>
</feature>
<organism evidence="2 3">
    <name type="scientific">Klebsiella michiganensis</name>
    <dbReference type="NCBI Taxonomy" id="1134687"/>
    <lineage>
        <taxon>Bacteria</taxon>
        <taxon>Pseudomonadati</taxon>
        <taxon>Pseudomonadota</taxon>
        <taxon>Gammaproteobacteria</taxon>
        <taxon>Enterobacterales</taxon>
        <taxon>Enterobacteriaceae</taxon>
        <taxon>Klebsiella/Raoultella group</taxon>
        <taxon>Klebsiella</taxon>
    </lineage>
</organism>
<protein>
    <submittedName>
        <fullName evidence="2">Phage tail protein</fullName>
    </submittedName>
</protein>
<accession>A0AB35Q5A4</accession>
<evidence type="ECO:0000313" key="2">
    <source>
        <dbReference type="EMBL" id="MDS7903645.1"/>
    </source>
</evidence>
<evidence type="ECO:0000256" key="1">
    <source>
        <dbReference type="SAM" id="MobiDB-lite"/>
    </source>
</evidence>
<evidence type="ECO:0000313" key="3">
    <source>
        <dbReference type="Proteomes" id="UP001249822"/>
    </source>
</evidence>
<reference evidence="2" key="1">
    <citation type="journal article" date="2023" name="Front. Microbiol.">
        <title>Genomic characterization of carbapenem-resistant Klebsiella oxytoca complex in China: a multi-center study.</title>
        <authorList>
            <person name="Wan W."/>
            <person name="Yang X."/>
            <person name="Yu H."/>
            <person name="Wang M."/>
            <person name="Jia W."/>
            <person name="Huang B."/>
            <person name="Qu F."/>
            <person name="Shan B."/>
            <person name="Tang Y.W."/>
            <person name="Chen L."/>
            <person name="Du H."/>
        </authorList>
    </citation>
    <scope>NUCLEOTIDE SEQUENCE</scope>
    <source>
        <strain evidence="2">HD1688</strain>
    </source>
</reference>
<dbReference type="RefSeq" id="WP_311124022.1">
    <property type="nucleotide sequence ID" value="NZ_JAQSKY010000054.1"/>
</dbReference>